<comment type="similarity">
    <text evidence="2 7">Belongs to the derlin family.</text>
</comment>
<comment type="subcellular location">
    <subcellularLocation>
        <location evidence="1 7">Endoplasmic reticulum membrane</location>
        <topology evidence="1 7">Multi-pass membrane protein</topology>
    </subcellularLocation>
</comment>
<dbReference type="EMBL" id="SPRV01000036">
    <property type="protein sequence ID" value="TIC60761.1"/>
    <property type="molecule type" value="Genomic_DNA"/>
</dbReference>
<dbReference type="Proteomes" id="UP000305362">
    <property type="component" value="Unassembled WGS sequence"/>
</dbReference>
<proteinExistence type="inferred from homology"/>
<comment type="caution">
    <text evidence="10">The sequence shown here is derived from an EMBL/GenBank/DDBJ whole genome shotgun (WGS) entry which is preliminary data.</text>
</comment>
<feature type="transmembrane region" description="Helical" evidence="7">
    <location>
        <begin position="50"/>
        <end position="72"/>
    </location>
</feature>
<keyword evidence="3 7" id="KW-0812">Transmembrane</keyword>
<evidence type="ECO:0000256" key="4">
    <source>
        <dbReference type="ARBA" id="ARBA00022824"/>
    </source>
</evidence>
<dbReference type="OMA" id="FKSQYWR"/>
<evidence type="ECO:0000313" key="13">
    <source>
        <dbReference type="Proteomes" id="UP000305362"/>
    </source>
</evidence>
<evidence type="ECO:0000256" key="6">
    <source>
        <dbReference type="ARBA" id="ARBA00023136"/>
    </source>
</evidence>
<dbReference type="GO" id="GO:0005789">
    <property type="term" value="C:endoplasmic reticulum membrane"/>
    <property type="evidence" value="ECO:0007669"/>
    <property type="project" value="UniProtKB-SubCell"/>
</dbReference>
<reference evidence="13 14" key="1">
    <citation type="submission" date="2019-03" db="EMBL/GenBank/DDBJ databases">
        <title>Sequencing 25 genomes of Wallemia mellicola.</title>
        <authorList>
            <person name="Gostincar C."/>
        </authorList>
    </citation>
    <scope>NUCLEOTIDE SEQUENCE [LARGE SCALE GENOMIC DNA]</scope>
    <source>
        <strain evidence="9 15">EXF-1262</strain>
        <strain evidence="12 16">EXF-1274</strain>
        <strain evidence="11 13">EXF-1277</strain>
        <strain evidence="8 17">EXF-6152</strain>
        <strain evidence="10 14">EXF-8738</strain>
    </source>
</reference>
<dbReference type="Proteomes" id="UP000310685">
    <property type="component" value="Unassembled WGS sequence"/>
</dbReference>
<keyword evidence="4 7" id="KW-0256">Endoplasmic reticulum</keyword>
<dbReference type="AlphaFoldDB" id="A0A4T0LS51"/>
<dbReference type="Proteomes" id="UP000307169">
    <property type="component" value="Unassembled WGS sequence"/>
</dbReference>
<evidence type="ECO:0000256" key="5">
    <source>
        <dbReference type="ARBA" id="ARBA00022989"/>
    </source>
</evidence>
<dbReference type="EMBL" id="SPRO01000022">
    <property type="protein sequence ID" value="TIC29961.1"/>
    <property type="molecule type" value="Genomic_DNA"/>
</dbReference>
<feature type="transmembrane region" description="Helical" evidence="7">
    <location>
        <begin position="92"/>
        <end position="115"/>
    </location>
</feature>
<evidence type="ECO:0000313" key="10">
    <source>
        <dbReference type="EMBL" id="TIC29961.1"/>
    </source>
</evidence>
<evidence type="ECO:0000313" key="16">
    <source>
        <dbReference type="Proteomes" id="UP000309601"/>
    </source>
</evidence>
<evidence type="ECO:0000313" key="8">
    <source>
        <dbReference type="EMBL" id="TIB78077.1"/>
    </source>
</evidence>
<dbReference type="OrthoDB" id="1716531at2759"/>
<feature type="transmembrane region" description="Helical" evidence="7">
    <location>
        <begin position="14"/>
        <end position="38"/>
    </location>
</feature>
<keyword evidence="6 7" id="KW-0472">Membrane</keyword>
<dbReference type="GO" id="GO:0006950">
    <property type="term" value="P:response to stress"/>
    <property type="evidence" value="ECO:0007669"/>
    <property type="project" value="UniProtKB-ARBA"/>
</dbReference>
<gene>
    <name evidence="12" type="ORF">E3Q02_02703</name>
    <name evidence="11" type="ORF">E3Q03_03057</name>
    <name evidence="10" type="ORF">E3Q10_02317</name>
    <name evidence="9" type="ORF">E3Q17_01786</name>
    <name evidence="8" type="ORF">E3Q22_02786</name>
</gene>
<protein>
    <recommendedName>
        <fullName evidence="7">Derlin</fullName>
    </recommendedName>
</protein>
<keyword evidence="5 7" id="KW-1133">Transmembrane helix</keyword>
<evidence type="ECO:0000313" key="15">
    <source>
        <dbReference type="Proteomes" id="UP000307169"/>
    </source>
</evidence>
<dbReference type="InterPro" id="IPR035952">
    <property type="entry name" value="Rhomboid-like_sf"/>
</dbReference>
<evidence type="ECO:0000256" key="1">
    <source>
        <dbReference type="ARBA" id="ARBA00004477"/>
    </source>
</evidence>
<dbReference type="Pfam" id="PF04511">
    <property type="entry name" value="DER1"/>
    <property type="match status" value="1"/>
</dbReference>
<dbReference type="SUPFAM" id="SSF144091">
    <property type="entry name" value="Rhomboid-like"/>
    <property type="match status" value="1"/>
</dbReference>
<evidence type="ECO:0000313" key="14">
    <source>
        <dbReference type="Proteomes" id="UP000305647"/>
    </source>
</evidence>
<dbReference type="EMBL" id="SPRW01000029">
    <property type="protein sequence ID" value="TIC64253.1"/>
    <property type="molecule type" value="Genomic_DNA"/>
</dbReference>
<evidence type="ECO:0000256" key="3">
    <source>
        <dbReference type="ARBA" id="ARBA00022692"/>
    </source>
</evidence>
<dbReference type="PANTHER" id="PTHR11009">
    <property type="entry name" value="DER1-LIKE PROTEIN, DERLIN"/>
    <property type="match status" value="1"/>
</dbReference>
<accession>A0A4T0LS51</accession>
<dbReference type="EMBL" id="SPRH01000016">
    <property type="protein sequence ID" value="TIC01609.1"/>
    <property type="molecule type" value="Genomic_DNA"/>
</dbReference>
<dbReference type="EMBL" id="SPRC01000029">
    <property type="protein sequence ID" value="TIB78077.1"/>
    <property type="molecule type" value="Genomic_DNA"/>
</dbReference>
<dbReference type="Proteomes" id="UP000305647">
    <property type="component" value="Unassembled WGS sequence"/>
</dbReference>
<evidence type="ECO:0000256" key="2">
    <source>
        <dbReference type="ARBA" id="ARBA00008917"/>
    </source>
</evidence>
<dbReference type="Proteomes" id="UP000309601">
    <property type="component" value="Unassembled WGS sequence"/>
</dbReference>
<name>A0A4T0LS51_9BASI</name>
<evidence type="ECO:0000256" key="7">
    <source>
        <dbReference type="RuleBase" id="RU363059"/>
    </source>
</evidence>
<sequence>MLNYLNQIPTVSKFWLIGSVLVSTLVQVNVISPLNLYFSFHSAFINNQPWRILTTFFYFGDISIDLFLHLFFFVRYSRMLEEEQFASNKADYVWSLIVMSTMLLAMSPLINLPFLSSALSSALVYIWARSHPNAHIGLLVFIIRASYLPWAIVLLSWLITGRATAATTELAGIVVGHLWYFSKSIWPKELAAKGKPLLPTPRILTELLNN</sequence>
<dbReference type="InterPro" id="IPR007599">
    <property type="entry name" value="DER1"/>
</dbReference>
<comment type="function">
    <text evidence="7">May be involved in the degradation of misfolded endoplasmic reticulum (ER) luminal proteins.</text>
</comment>
<feature type="transmembrane region" description="Helical" evidence="7">
    <location>
        <begin position="136"/>
        <end position="157"/>
    </location>
</feature>
<evidence type="ECO:0000313" key="11">
    <source>
        <dbReference type="EMBL" id="TIC60761.1"/>
    </source>
</evidence>
<evidence type="ECO:0000313" key="9">
    <source>
        <dbReference type="EMBL" id="TIC01609.1"/>
    </source>
</evidence>
<organism evidence="10 14">
    <name type="scientific">Wallemia mellicola</name>
    <dbReference type="NCBI Taxonomy" id="1708541"/>
    <lineage>
        <taxon>Eukaryota</taxon>
        <taxon>Fungi</taxon>
        <taxon>Dikarya</taxon>
        <taxon>Basidiomycota</taxon>
        <taxon>Wallemiomycotina</taxon>
        <taxon>Wallemiomycetes</taxon>
        <taxon>Wallemiales</taxon>
        <taxon>Wallemiaceae</taxon>
        <taxon>Wallemia</taxon>
    </lineage>
</organism>
<evidence type="ECO:0000313" key="17">
    <source>
        <dbReference type="Proteomes" id="UP000310685"/>
    </source>
</evidence>
<evidence type="ECO:0000313" key="12">
    <source>
        <dbReference type="EMBL" id="TIC64253.1"/>
    </source>
</evidence>